<dbReference type="KEGG" id="gax:Pan161_38650"/>
<dbReference type="OrthoDB" id="286413at2"/>
<organism evidence="1 2">
    <name type="scientific">Gimesia algae</name>
    <dbReference type="NCBI Taxonomy" id="2527971"/>
    <lineage>
        <taxon>Bacteria</taxon>
        <taxon>Pseudomonadati</taxon>
        <taxon>Planctomycetota</taxon>
        <taxon>Planctomycetia</taxon>
        <taxon>Planctomycetales</taxon>
        <taxon>Planctomycetaceae</taxon>
        <taxon>Gimesia</taxon>
    </lineage>
</organism>
<protein>
    <recommendedName>
        <fullName evidence="3">SMI1 / KNR4 family protein</fullName>
    </recommendedName>
</protein>
<dbReference type="SUPFAM" id="SSF160631">
    <property type="entry name" value="SMI1/KNR4-like"/>
    <property type="match status" value="1"/>
</dbReference>
<name>A0A517VGQ3_9PLAN</name>
<keyword evidence="2" id="KW-1185">Reference proteome</keyword>
<evidence type="ECO:0000313" key="1">
    <source>
        <dbReference type="EMBL" id="QDT92198.1"/>
    </source>
</evidence>
<evidence type="ECO:0000313" key="2">
    <source>
        <dbReference type="Proteomes" id="UP000316855"/>
    </source>
</evidence>
<dbReference type="RefSeq" id="WP_145229678.1">
    <property type="nucleotide sequence ID" value="NZ_CP036343.1"/>
</dbReference>
<sequence length="176" mass="19970">MNSKDIKKGFPPNIPFPRELEQLIDWTNQNGYPISGFFELRAGDKDTMFYWFGFRHVDEKLAQFGAGADGSLYCIWDAGDQSFPVVHLGSEGDGIKVLAANFTDFLRLLAIGYGELGFEDLSKPPEENEPNSKFQEWVKVQFNTNIPTNGSEFIALEENGKCRFANWVDHVCVKYN</sequence>
<gene>
    <name evidence="1" type="ORF">Pan161_38650</name>
</gene>
<reference evidence="1 2" key="1">
    <citation type="submission" date="2019-02" db="EMBL/GenBank/DDBJ databases">
        <title>Deep-cultivation of Planctomycetes and their phenomic and genomic characterization uncovers novel biology.</title>
        <authorList>
            <person name="Wiegand S."/>
            <person name="Jogler M."/>
            <person name="Boedeker C."/>
            <person name="Pinto D."/>
            <person name="Vollmers J."/>
            <person name="Rivas-Marin E."/>
            <person name="Kohn T."/>
            <person name="Peeters S.H."/>
            <person name="Heuer A."/>
            <person name="Rast P."/>
            <person name="Oberbeckmann S."/>
            <person name="Bunk B."/>
            <person name="Jeske O."/>
            <person name="Meyerdierks A."/>
            <person name="Storesund J.E."/>
            <person name="Kallscheuer N."/>
            <person name="Luecker S."/>
            <person name="Lage O.M."/>
            <person name="Pohl T."/>
            <person name="Merkel B.J."/>
            <person name="Hornburger P."/>
            <person name="Mueller R.-W."/>
            <person name="Bruemmer F."/>
            <person name="Labrenz M."/>
            <person name="Spormann A.M."/>
            <person name="Op den Camp H."/>
            <person name="Overmann J."/>
            <person name="Amann R."/>
            <person name="Jetten M.S.M."/>
            <person name="Mascher T."/>
            <person name="Medema M.H."/>
            <person name="Devos D.P."/>
            <person name="Kaster A.-K."/>
            <person name="Ovreas L."/>
            <person name="Rohde M."/>
            <person name="Galperin M.Y."/>
            <person name="Jogler C."/>
        </authorList>
    </citation>
    <scope>NUCLEOTIDE SEQUENCE [LARGE SCALE GENOMIC DNA]</scope>
    <source>
        <strain evidence="1 2">Pan161</strain>
    </source>
</reference>
<evidence type="ECO:0008006" key="3">
    <source>
        <dbReference type="Google" id="ProtNLM"/>
    </source>
</evidence>
<accession>A0A517VGQ3</accession>
<dbReference type="EMBL" id="CP036343">
    <property type="protein sequence ID" value="QDT92198.1"/>
    <property type="molecule type" value="Genomic_DNA"/>
</dbReference>
<dbReference type="AlphaFoldDB" id="A0A517VGQ3"/>
<dbReference type="Proteomes" id="UP000316855">
    <property type="component" value="Chromosome"/>
</dbReference>
<dbReference type="InterPro" id="IPR037883">
    <property type="entry name" value="Knr4/Smi1-like_sf"/>
</dbReference>
<proteinExistence type="predicted"/>